<dbReference type="RefSeq" id="WP_190618793.1">
    <property type="nucleotide sequence ID" value="NZ_CP061538.1"/>
</dbReference>
<proteinExistence type="predicted"/>
<gene>
    <name evidence="2" type="ORF">IDM48_04325</name>
</gene>
<keyword evidence="1" id="KW-0732">Signal</keyword>
<evidence type="ECO:0000313" key="3">
    <source>
        <dbReference type="Proteomes" id="UP000516421"/>
    </source>
</evidence>
<dbReference type="KEGG" id="rama:IDM48_04325"/>
<dbReference type="Proteomes" id="UP000516421">
    <property type="component" value="Chromosome"/>
</dbReference>
<reference evidence="2 3" key="1">
    <citation type="submission" date="2020-09" db="EMBL/GenBank/DDBJ databases">
        <title>Investigation of environmental microbe.</title>
        <authorList>
            <person name="Ou Y."/>
            <person name="Kang Q."/>
        </authorList>
    </citation>
    <scope>NUCLEOTIDE SEQUENCE [LARGE SCALE GENOMIC DNA]</scope>
    <source>
        <strain evidence="2 3">KJZ-9</strain>
    </source>
</reference>
<evidence type="ECO:0000256" key="1">
    <source>
        <dbReference type="SAM" id="SignalP"/>
    </source>
</evidence>
<dbReference type="AlphaFoldDB" id="A0A7H2BN52"/>
<keyword evidence="3" id="KW-1185">Reference proteome</keyword>
<feature type="chain" id="PRO_5028953250" evidence="1">
    <location>
        <begin position="30"/>
        <end position="122"/>
    </location>
</feature>
<dbReference type="InterPro" id="IPR006311">
    <property type="entry name" value="TAT_signal"/>
</dbReference>
<protein>
    <submittedName>
        <fullName evidence="2">Uncharacterized protein</fullName>
    </submittedName>
</protein>
<name>A0A7H2BN52_9MICC</name>
<sequence>MTINRRNLVKGAAWSAPAILATATVPAYAASQTCNSSLALVKQESVAGEYTLTGYMEGNLEGLTLTGQFQNLPDPTNWQINDRVAVYTGTQDYLFFTATTTATKATIGGKCATTVAATKEKN</sequence>
<accession>A0A7H2BN52</accession>
<dbReference type="PROSITE" id="PS51318">
    <property type="entry name" value="TAT"/>
    <property type="match status" value="1"/>
</dbReference>
<feature type="signal peptide" evidence="1">
    <location>
        <begin position="1"/>
        <end position="29"/>
    </location>
</feature>
<organism evidence="2 3">
    <name type="scientific">Rothia amarae</name>
    <dbReference type="NCBI Taxonomy" id="169480"/>
    <lineage>
        <taxon>Bacteria</taxon>
        <taxon>Bacillati</taxon>
        <taxon>Actinomycetota</taxon>
        <taxon>Actinomycetes</taxon>
        <taxon>Micrococcales</taxon>
        <taxon>Micrococcaceae</taxon>
        <taxon>Rothia</taxon>
    </lineage>
</organism>
<evidence type="ECO:0000313" key="2">
    <source>
        <dbReference type="EMBL" id="QNV41098.1"/>
    </source>
</evidence>
<dbReference type="EMBL" id="CP061538">
    <property type="protein sequence ID" value="QNV41098.1"/>
    <property type="molecule type" value="Genomic_DNA"/>
</dbReference>